<comment type="similarity">
    <text evidence="2 9">Belongs to the tubulin family.</text>
</comment>
<reference evidence="12 13" key="1">
    <citation type="submission" date="2020-05" db="EMBL/GenBank/DDBJ databases">
        <authorList>
            <person name="Casaregola S."/>
            <person name="Devillers H."/>
            <person name="Grondin C."/>
        </authorList>
    </citation>
    <scope>NUCLEOTIDE SEQUENCE [LARGE SCALE GENOMIC DNA]</scope>
    <source>
        <strain evidence="12 13">CLIB 1767</strain>
    </source>
</reference>
<dbReference type="EMBL" id="CAEFZW010000003">
    <property type="protein sequence ID" value="CAB4253970.1"/>
    <property type="molecule type" value="Genomic_DNA"/>
</dbReference>
<sequence length="476" mass="53634">MTGEILTIQVGQCGNHVGKQFWDQLTKEHGIGRDGQISESSQGDSKERIFKEDDTNPFFKQYQENKYTPRAIMIDLEPSVINDNLNYFPDFFDPRGTWVSEDRYGAGNSWANGYDEGQKNQDTFLNMIDKQLDSTENFEGFQLLHSVAGGTGSGLGSNLLEALADRYQKKLLTTYSVFPSDQSEVVVQPYNTILTLRRLAEDSDASVVFDNNALSNLSGRVFQKNQTDYNQTNQLIASVLSSITNSIRFPSYLYSSLQSIFSTLVPSPELHFLTPAFTPFTSDYVTGGMDYKRNTAYDILLDLIDAPNSLVSKHSKKPIYLNVFSTIIGEIERNDISRGINKIQQRLQFAAWSPTIIHVNNGRRSHYLKGLHGEQSQVNGMMLSNSSGVVPLFEKVCGSFDKIYSKKAFLNAFQQSEIFDADDFIESREVARSLIEEYTSAEEKSYLDEVLLEDENVIGEFNDQNNDVDAEGDNIM</sequence>
<dbReference type="Proteomes" id="UP000644660">
    <property type="component" value="Unassembled WGS sequence"/>
</dbReference>
<dbReference type="InterPro" id="IPR023123">
    <property type="entry name" value="Tubulin_C"/>
</dbReference>
<evidence type="ECO:0000256" key="9">
    <source>
        <dbReference type="RuleBase" id="RU000352"/>
    </source>
</evidence>
<proteinExistence type="inferred from homology"/>
<dbReference type="InterPro" id="IPR000217">
    <property type="entry name" value="Tubulin"/>
</dbReference>
<evidence type="ECO:0000256" key="4">
    <source>
        <dbReference type="ARBA" id="ARBA00022490"/>
    </source>
</evidence>
<dbReference type="Gene3D" id="3.30.1330.20">
    <property type="entry name" value="Tubulin/FtsZ, C-terminal domain"/>
    <property type="match status" value="1"/>
</dbReference>
<name>A0A8H2VE94_9SACH</name>
<accession>A0A8H2VE94</accession>
<dbReference type="Gene3D" id="1.10.287.600">
    <property type="entry name" value="Helix hairpin bin"/>
    <property type="match status" value="1"/>
</dbReference>
<dbReference type="InterPro" id="IPR017975">
    <property type="entry name" value="Tubulin_CS"/>
</dbReference>
<evidence type="ECO:0000259" key="10">
    <source>
        <dbReference type="SMART" id="SM00864"/>
    </source>
</evidence>
<evidence type="ECO:0000256" key="3">
    <source>
        <dbReference type="ARBA" id="ARBA00018848"/>
    </source>
</evidence>
<dbReference type="AlphaFoldDB" id="A0A8H2VE94"/>
<evidence type="ECO:0000256" key="8">
    <source>
        <dbReference type="ARBA" id="ARBA00023212"/>
    </source>
</evidence>
<dbReference type="Gene3D" id="3.40.50.1440">
    <property type="entry name" value="Tubulin/FtsZ, GTPase domain"/>
    <property type="match status" value="1"/>
</dbReference>
<dbReference type="RefSeq" id="XP_041405815.1">
    <property type="nucleotide sequence ID" value="XM_041549881.1"/>
</dbReference>
<keyword evidence="5 9" id="KW-0493">Microtubule</keyword>
<protein>
    <recommendedName>
        <fullName evidence="3 9">Tubulin gamma chain</fullName>
    </recommendedName>
</protein>
<evidence type="ECO:0000313" key="13">
    <source>
        <dbReference type="Proteomes" id="UP000644660"/>
    </source>
</evidence>
<feature type="domain" description="Tubulin/FtsZ GTPase" evidence="10">
    <location>
        <begin position="58"/>
        <end position="251"/>
    </location>
</feature>
<dbReference type="GO" id="GO:0007020">
    <property type="term" value="P:microtubule nucleation"/>
    <property type="evidence" value="ECO:0007669"/>
    <property type="project" value="InterPro"/>
</dbReference>
<dbReference type="GeneID" id="64856946"/>
<dbReference type="Pfam" id="PF00091">
    <property type="entry name" value="Tubulin"/>
    <property type="match status" value="1"/>
</dbReference>
<evidence type="ECO:0000256" key="1">
    <source>
        <dbReference type="ARBA" id="ARBA00004267"/>
    </source>
</evidence>
<organism evidence="12 13">
    <name type="scientific">Maudiozyma barnettii</name>
    <dbReference type="NCBI Taxonomy" id="61262"/>
    <lineage>
        <taxon>Eukaryota</taxon>
        <taxon>Fungi</taxon>
        <taxon>Dikarya</taxon>
        <taxon>Ascomycota</taxon>
        <taxon>Saccharomycotina</taxon>
        <taxon>Saccharomycetes</taxon>
        <taxon>Saccharomycetales</taxon>
        <taxon>Saccharomycetaceae</taxon>
        <taxon>Maudiozyma</taxon>
    </lineage>
</organism>
<dbReference type="GO" id="GO:0000930">
    <property type="term" value="C:gamma-tubulin complex"/>
    <property type="evidence" value="ECO:0007669"/>
    <property type="project" value="InterPro"/>
</dbReference>
<dbReference type="GO" id="GO:0031122">
    <property type="term" value="P:cytoplasmic microtubule organization"/>
    <property type="evidence" value="ECO:0007669"/>
    <property type="project" value="InterPro"/>
</dbReference>
<evidence type="ECO:0000256" key="5">
    <source>
        <dbReference type="ARBA" id="ARBA00022701"/>
    </source>
</evidence>
<dbReference type="GO" id="GO:0005525">
    <property type="term" value="F:GTP binding"/>
    <property type="evidence" value="ECO:0007669"/>
    <property type="project" value="UniProtKB-UniRule"/>
</dbReference>
<evidence type="ECO:0000256" key="6">
    <source>
        <dbReference type="ARBA" id="ARBA00022741"/>
    </source>
</evidence>
<dbReference type="Pfam" id="PF03953">
    <property type="entry name" value="Tubulin_C"/>
    <property type="match status" value="1"/>
</dbReference>
<dbReference type="SMART" id="SM00864">
    <property type="entry name" value="Tubulin"/>
    <property type="match status" value="1"/>
</dbReference>
<dbReference type="PRINTS" id="PR01164">
    <property type="entry name" value="GAMMATUBULIN"/>
</dbReference>
<keyword evidence="8" id="KW-0206">Cytoskeleton</keyword>
<keyword evidence="7 9" id="KW-0342">GTP-binding</keyword>
<comment type="function">
    <text evidence="9">Tubulin is the major constituent of microtubules, protein filaments consisting of alpha- and beta-tubulin heterodimers. Gamma-tubulin is a key component of the gamma-tubulin ring complex (gTuRC) which mediates microtubule nucleation. The gTuRC regulates the minus-end nucleation of alpha-beta tubulin heterodimers that grow into microtubule protafilaments, a critical step in centrosome duplication and spindle formation.</text>
</comment>
<dbReference type="GO" id="GO:0005874">
    <property type="term" value="C:microtubule"/>
    <property type="evidence" value="ECO:0007669"/>
    <property type="project" value="UniProtKB-KW"/>
</dbReference>
<gene>
    <name evidence="12" type="ORF">KABA2_03S09504</name>
</gene>
<comment type="caution">
    <text evidence="12">The sequence shown here is derived from an EMBL/GenBank/DDBJ whole genome shotgun (WGS) entry which is preliminary data.</text>
</comment>
<evidence type="ECO:0000259" key="11">
    <source>
        <dbReference type="SMART" id="SM00865"/>
    </source>
</evidence>
<dbReference type="InterPro" id="IPR008280">
    <property type="entry name" value="Tub_FtsZ_C"/>
</dbReference>
<dbReference type="OrthoDB" id="10249382at2759"/>
<dbReference type="InterPro" id="IPR018316">
    <property type="entry name" value="Tubulin/FtsZ_2-layer-sand-dom"/>
</dbReference>
<dbReference type="PROSITE" id="PS00227">
    <property type="entry name" value="TUBULIN"/>
    <property type="match status" value="1"/>
</dbReference>
<feature type="domain" description="Tubulin/FtsZ 2-layer sandwich" evidence="11">
    <location>
        <begin position="253"/>
        <end position="398"/>
    </location>
</feature>
<keyword evidence="4" id="KW-0963">Cytoplasm</keyword>
<evidence type="ECO:0000313" key="12">
    <source>
        <dbReference type="EMBL" id="CAB4253970.1"/>
    </source>
</evidence>
<dbReference type="PANTHER" id="PTHR11588">
    <property type="entry name" value="TUBULIN"/>
    <property type="match status" value="1"/>
</dbReference>
<dbReference type="InterPro" id="IPR036525">
    <property type="entry name" value="Tubulin/FtsZ_GTPase_sf"/>
</dbReference>
<dbReference type="SUPFAM" id="SSF55307">
    <property type="entry name" value="Tubulin C-terminal domain-like"/>
    <property type="match status" value="1"/>
</dbReference>
<evidence type="ECO:0000256" key="7">
    <source>
        <dbReference type="ARBA" id="ARBA00023134"/>
    </source>
</evidence>
<dbReference type="InterPro" id="IPR037103">
    <property type="entry name" value="Tubulin/FtsZ-like_C"/>
</dbReference>
<evidence type="ECO:0000256" key="2">
    <source>
        <dbReference type="ARBA" id="ARBA00009636"/>
    </source>
</evidence>
<dbReference type="PRINTS" id="PR01161">
    <property type="entry name" value="TUBULIN"/>
</dbReference>
<comment type="subcellular location">
    <subcellularLocation>
        <location evidence="1">Cytoplasm</location>
        <location evidence="1">Cytoskeleton</location>
        <location evidence="1">Microtubule organizing center</location>
    </subcellularLocation>
</comment>
<dbReference type="SMART" id="SM00865">
    <property type="entry name" value="Tubulin_C"/>
    <property type="match status" value="1"/>
</dbReference>
<dbReference type="InterPro" id="IPR003008">
    <property type="entry name" value="Tubulin_FtsZ_GTPase"/>
</dbReference>
<dbReference type="SUPFAM" id="SSF52490">
    <property type="entry name" value="Tubulin nucleotide-binding domain-like"/>
    <property type="match status" value="1"/>
</dbReference>
<dbReference type="CDD" id="cd02188">
    <property type="entry name" value="gamma_tubulin"/>
    <property type="match status" value="1"/>
</dbReference>
<keyword evidence="13" id="KW-1185">Reference proteome</keyword>
<keyword evidence="6 9" id="KW-0547">Nucleotide-binding</keyword>
<dbReference type="InterPro" id="IPR002454">
    <property type="entry name" value="Gamma_tubulin"/>
</dbReference>